<dbReference type="InterPro" id="IPR052021">
    <property type="entry name" value="Type-I_RS_S_subunit"/>
</dbReference>
<evidence type="ECO:0000256" key="3">
    <source>
        <dbReference type="ARBA" id="ARBA00023125"/>
    </source>
</evidence>
<dbReference type="SUPFAM" id="SSF116734">
    <property type="entry name" value="DNA methylase specificity domain"/>
    <property type="match status" value="2"/>
</dbReference>
<comment type="similarity">
    <text evidence="1">Belongs to the type-I restriction system S methylase family.</text>
</comment>
<feature type="domain" description="Type I restriction modification DNA specificity" evidence="5">
    <location>
        <begin position="57"/>
        <end position="172"/>
    </location>
</feature>
<organism evidence="6 7">
    <name type="scientific">Hymenobacter citatus</name>
    <dbReference type="NCBI Taxonomy" id="2763506"/>
    <lineage>
        <taxon>Bacteria</taxon>
        <taxon>Pseudomonadati</taxon>
        <taxon>Bacteroidota</taxon>
        <taxon>Cytophagia</taxon>
        <taxon>Cytophagales</taxon>
        <taxon>Hymenobacteraceae</taxon>
        <taxon>Hymenobacter</taxon>
    </lineage>
</organism>
<dbReference type="Proteomes" id="UP000622017">
    <property type="component" value="Unassembled WGS sequence"/>
</dbReference>
<keyword evidence="7" id="KW-1185">Reference proteome</keyword>
<keyword evidence="6" id="KW-0255">Endonuclease</keyword>
<feature type="coiled-coil region" evidence="4">
    <location>
        <begin position="350"/>
        <end position="377"/>
    </location>
</feature>
<evidence type="ECO:0000256" key="4">
    <source>
        <dbReference type="SAM" id="Coils"/>
    </source>
</evidence>
<evidence type="ECO:0000256" key="2">
    <source>
        <dbReference type="ARBA" id="ARBA00022747"/>
    </source>
</evidence>
<dbReference type="InterPro" id="IPR000055">
    <property type="entry name" value="Restrct_endonuc_typeI_TRD"/>
</dbReference>
<dbReference type="GO" id="GO:0004519">
    <property type="term" value="F:endonuclease activity"/>
    <property type="evidence" value="ECO:0007669"/>
    <property type="project" value="UniProtKB-KW"/>
</dbReference>
<keyword evidence="3" id="KW-0238">DNA-binding</keyword>
<dbReference type="EMBL" id="JACSCY010000014">
    <property type="protein sequence ID" value="MBC6612413.1"/>
    <property type="molecule type" value="Genomic_DNA"/>
</dbReference>
<dbReference type="InterPro" id="IPR044946">
    <property type="entry name" value="Restrct_endonuc_typeI_TRD_sf"/>
</dbReference>
<protein>
    <submittedName>
        <fullName evidence="6">Restriction endonuclease subunit S</fullName>
    </submittedName>
</protein>
<proteinExistence type="inferred from homology"/>
<dbReference type="Pfam" id="PF01420">
    <property type="entry name" value="Methylase_S"/>
    <property type="match status" value="2"/>
</dbReference>
<accession>A0ABR7MMV4</accession>
<keyword evidence="6" id="KW-0378">Hydrolase</keyword>
<dbReference type="Gene3D" id="3.90.220.20">
    <property type="entry name" value="DNA methylase specificity domains"/>
    <property type="match status" value="2"/>
</dbReference>
<keyword evidence="6" id="KW-0540">Nuclease</keyword>
<name>A0ABR7MMV4_9BACT</name>
<evidence type="ECO:0000256" key="1">
    <source>
        <dbReference type="ARBA" id="ARBA00010923"/>
    </source>
</evidence>
<dbReference type="PANTHER" id="PTHR30408">
    <property type="entry name" value="TYPE-1 RESTRICTION ENZYME ECOKI SPECIFICITY PROTEIN"/>
    <property type="match status" value="1"/>
</dbReference>
<keyword evidence="4" id="KW-0175">Coiled coil</keyword>
<evidence type="ECO:0000313" key="7">
    <source>
        <dbReference type="Proteomes" id="UP000622017"/>
    </source>
</evidence>
<dbReference type="PANTHER" id="PTHR30408:SF12">
    <property type="entry name" value="TYPE I RESTRICTION ENZYME MJAVIII SPECIFICITY SUBUNIT"/>
    <property type="match status" value="1"/>
</dbReference>
<sequence length="386" mass="43427">MKLGDVTSQVTVGIASAATHAYQSTGIILLRNLNIKEGYLDTSDLLFIGEEYEHSFRNKRLRVGDILTVRTGYPGISAVVTQEFENAQSFTTLISRPIPSIVDSDYLCYLINSEIGKDFVNNGQAGGGQKNINAGTLTQFTFPLPTKSEQGRVVYFLKQWEKYENGLANLIEAKRTYKRGLMQQLLTGQRRFPEFQGQPWPLASIGEMITESRESLPVSNPHERITVRLNLNGVEARDVRGTEAEDATVYYLRRAGQFIYGKQNLHKGAMGIIPAELDGYSSTQDMPTFDFSATVNPQWFLYLMSREDFYLNLEKIATGTGSKRIQPASLYKIKVPFPSLPEQQRIAAVLTACDQEIELLQAQLHQWQQQKKGLMQQLLTGRLRVG</sequence>
<feature type="domain" description="Type I restriction modification DNA specificity" evidence="5">
    <location>
        <begin position="299"/>
        <end position="363"/>
    </location>
</feature>
<evidence type="ECO:0000313" key="6">
    <source>
        <dbReference type="EMBL" id="MBC6612413.1"/>
    </source>
</evidence>
<keyword evidence="2" id="KW-0680">Restriction system</keyword>
<comment type="caution">
    <text evidence="6">The sequence shown here is derived from an EMBL/GenBank/DDBJ whole genome shotgun (WGS) entry which is preliminary data.</text>
</comment>
<evidence type="ECO:0000259" key="5">
    <source>
        <dbReference type="Pfam" id="PF01420"/>
    </source>
</evidence>
<gene>
    <name evidence="6" type="ORF">H8B15_15930</name>
</gene>
<reference evidence="6 7" key="1">
    <citation type="submission" date="2020-08" db="EMBL/GenBank/DDBJ databases">
        <title>Hymenobacter sp.</title>
        <authorList>
            <person name="Kim M.K."/>
        </authorList>
    </citation>
    <scope>NUCLEOTIDE SEQUENCE [LARGE SCALE GENOMIC DNA]</scope>
    <source>
        <strain evidence="6 7">BT507</strain>
    </source>
</reference>